<evidence type="ECO:0000313" key="5">
    <source>
        <dbReference type="EMBL" id="KIN03496.1"/>
    </source>
</evidence>
<evidence type="ECO:0000256" key="2">
    <source>
        <dbReference type="ARBA" id="ARBA00022857"/>
    </source>
</evidence>
<dbReference type="InterPro" id="IPR051164">
    <property type="entry name" value="NmrA-like_oxidored"/>
</dbReference>
<dbReference type="InterPro" id="IPR036291">
    <property type="entry name" value="NAD(P)-bd_dom_sf"/>
</dbReference>
<gene>
    <name evidence="5" type="ORF">OIDMADRAFT_117513</name>
</gene>
<dbReference type="GO" id="GO:0016491">
    <property type="term" value="F:oxidoreductase activity"/>
    <property type="evidence" value="ECO:0007669"/>
    <property type="project" value="UniProtKB-KW"/>
</dbReference>
<keyword evidence="3" id="KW-0560">Oxidoreductase</keyword>
<organism evidence="5 6">
    <name type="scientific">Oidiodendron maius (strain Zn)</name>
    <dbReference type="NCBI Taxonomy" id="913774"/>
    <lineage>
        <taxon>Eukaryota</taxon>
        <taxon>Fungi</taxon>
        <taxon>Dikarya</taxon>
        <taxon>Ascomycota</taxon>
        <taxon>Pezizomycotina</taxon>
        <taxon>Leotiomycetes</taxon>
        <taxon>Leotiomycetes incertae sedis</taxon>
        <taxon>Myxotrichaceae</taxon>
        <taxon>Oidiodendron</taxon>
    </lineage>
</organism>
<dbReference type="InterPro" id="IPR008030">
    <property type="entry name" value="NmrA-like"/>
</dbReference>
<feature type="domain" description="NmrA-like" evidence="4">
    <location>
        <begin position="3"/>
        <end position="247"/>
    </location>
</feature>
<dbReference type="SUPFAM" id="SSF51735">
    <property type="entry name" value="NAD(P)-binding Rossmann-fold domains"/>
    <property type="match status" value="1"/>
</dbReference>
<dbReference type="Proteomes" id="UP000054321">
    <property type="component" value="Unassembled WGS sequence"/>
</dbReference>
<comment type="similarity">
    <text evidence="1">Belongs to the NmrA-type oxidoreductase family.</text>
</comment>
<evidence type="ECO:0000256" key="1">
    <source>
        <dbReference type="ARBA" id="ARBA00006328"/>
    </source>
</evidence>
<dbReference type="PANTHER" id="PTHR42748:SF30">
    <property type="entry name" value="NMRA-LIKE DOMAIN-CONTAINING PROTEIN"/>
    <property type="match status" value="1"/>
</dbReference>
<dbReference type="AlphaFoldDB" id="A0A0C3H5M9"/>
<dbReference type="Gene3D" id="3.40.50.720">
    <property type="entry name" value="NAD(P)-binding Rossmann-like Domain"/>
    <property type="match status" value="1"/>
</dbReference>
<reference evidence="6" key="2">
    <citation type="submission" date="2015-01" db="EMBL/GenBank/DDBJ databases">
        <title>Evolutionary Origins and Diversification of the Mycorrhizal Mutualists.</title>
        <authorList>
            <consortium name="DOE Joint Genome Institute"/>
            <consortium name="Mycorrhizal Genomics Consortium"/>
            <person name="Kohler A."/>
            <person name="Kuo A."/>
            <person name="Nagy L.G."/>
            <person name="Floudas D."/>
            <person name="Copeland A."/>
            <person name="Barry K.W."/>
            <person name="Cichocki N."/>
            <person name="Veneault-Fourrey C."/>
            <person name="LaButti K."/>
            <person name="Lindquist E.A."/>
            <person name="Lipzen A."/>
            <person name="Lundell T."/>
            <person name="Morin E."/>
            <person name="Murat C."/>
            <person name="Riley R."/>
            <person name="Ohm R."/>
            <person name="Sun H."/>
            <person name="Tunlid A."/>
            <person name="Henrissat B."/>
            <person name="Grigoriev I.V."/>
            <person name="Hibbett D.S."/>
            <person name="Martin F."/>
        </authorList>
    </citation>
    <scope>NUCLEOTIDE SEQUENCE [LARGE SCALE GENOMIC DNA]</scope>
    <source>
        <strain evidence="6">Zn</strain>
    </source>
</reference>
<dbReference type="EMBL" id="KN832873">
    <property type="protein sequence ID" value="KIN03496.1"/>
    <property type="molecule type" value="Genomic_DNA"/>
</dbReference>
<dbReference type="OrthoDB" id="3358371at2759"/>
<dbReference type="GO" id="GO:0005634">
    <property type="term" value="C:nucleus"/>
    <property type="evidence" value="ECO:0007669"/>
    <property type="project" value="TreeGrafter"/>
</dbReference>
<name>A0A0C3H5M9_OIDMZ</name>
<dbReference type="InParanoid" id="A0A0C3H5M9"/>
<keyword evidence="6" id="KW-1185">Reference proteome</keyword>
<evidence type="ECO:0000259" key="4">
    <source>
        <dbReference type="Pfam" id="PF05368"/>
    </source>
</evidence>
<sequence>MDTYLVTQATGQQSQWVITHLIAAGVKIHAVVRDSQKIPPILKHSSVTVFQGESTNFDVIFQAAQGCKAVFLNTFPVPELEAQQAKTIIEACKKAGVESIVASTTSNADNRAFWDDSVTKECGMNWYFASKAEVEHAVREAGFEAYTILRPVWMIHDYLLPSSVYNFPGLATNGELDHAYNPGTKMVHTDSFDVGRYAAAALQDPVKFGGQEIDLGNEALTIEEVRDILVKVSGREVRVRKRTPEEIEAVKEHLFSQGFQLLANAKDHKTISADAKGVQAKFGIPFTSFETAMQRDKARLLECLPAQ</sequence>
<evidence type="ECO:0000256" key="3">
    <source>
        <dbReference type="ARBA" id="ARBA00023002"/>
    </source>
</evidence>
<keyword evidence="2" id="KW-0521">NADP</keyword>
<dbReference type="PANTHER" id="PTHR42748">
    <property type="entry name" value="NITROGEN METABOLITE REPRESSION PROTEIN NMRA FAMILY MEMBER"/>
    <property type="match status" value="1"/>
</dbReference>
<accession>A0A0C3H5M9</accession>
<reference evidence="5 6" key="1">
    <citation type="submission" date="2014-04" db="EMBL/GenBank/DDBJ databases">
        <authorList>
            <consortium name="DOE Joint Genome Institute"/>
            <person name="Kuo A."/>
            <person name="Martino E."/>
            <person name="Perotto S."/>
            <person name="Kohler A."/>
            <person name="Nagy L.G."/>
            <person name="Floudas D."/>
            <person name="Copeland A."/>
            <person name="Barry K.W."/>
            <person name="Cichocki N."/>
            <person name="Veneault-Fourrey C."/>
            <person name="LaButti K."/>
            <person name="Lindquist E.A."/>
            <person name="Lipzen A."/>
            <person name="Lundell T."/>
            <person name="Morin E."/>
            <person name="Murat C."/>
            <person name="Sun H."/>
            <person name="Tunlid A."/>
            <person name="Henrissat B."/>
            <person name="Grigoriev I.V."/>
            <person name="Hibbett D.S."/>
            <person name="Martin F."/>
            <person name="Nordberg H.P."/>
            <person name="Cantor M.N."/>
            <person name="Hua S.X."/>
        </authorList>
    </citation>
    <scope>NUCLEOTIDE SEQUENCE [LARGE SCALE GENOMIC DNA]</scope>
    <source>
        <strain evidence="5 6">Zn</strain>
    </source>
</reference>
<proteinExistence type="inferred from homology"/>
<evidence type="ECO:0000313" key="6">
    <source>
        <dbReference type="Proteomes" id="UP000054321"/>
    </source>
</evidence>
<protein>
    <recommendedName>
        <fullName evidence="4">NmrA-like domain-containing protein</fullName>
    </recommendedName>
</protein>
<dbReference type="Pfam" id="PF05368">
    <property type="entry name" value="NmrA"/>
    <property type="match status" value="1"/>
</dbReference>
<dbReference type="STRING" id="913774.A0A0C3H5M9"/>
<dbReference type="HOGENOM" id="CLU_007383_8_4_1"/>